<dbReference type="Pfam" id="PF13398">
    <property type="entry name" value="Peptidase_M50B"/>
    <property type="match status" value="1"/>
</dbReference>
<gene>
    <name evidence="2" type="ORF">GP644_10820</name>
</gene>
<proteinExistence type="predicted"/>
<feature type="transmembrane region" description="Helical" evidence="1">
    <location>
        <begin position="128"/>
        <end position="146"/>
    </location>
</feature>
<accession>A0A6A4RKX2</accession>
<feature type="transmembrane region" description="Helical" evidence="1">
    <location>
        <begin position="106"/>
        <end position="122"/>
    </location>
</feature>
<dbReference type="AlphaFoldDB" id="A0A6A4RKX2"/>
<feature type="transmembrane region" description="Helical" evidence="1">
    <location>
        <begin position="12"/>
        <end position="40"/>
    </location>
</feature>
<evidence type="ECO:0000313" key="3">
    <source>
        <dbReference type="Proteomes" id="UP000441586"/>
    </source>
</evidence>
<evidence type="ECO:0000256" key="1">
    <source>
        <dbReference type="SAM" id="Phobius"/>
    </source>
</evidence>
<reference evidence="2 3" key="1">
    <citation type="submission" date="2019-12" db="EMBL/GenBank/DDBJ databases">
        <authorList>
            <person name="Zhang Y.-J."/>
        </authorList>
    </citation>
    <scope>NUCLEOTIDE SEQUENCE [LARGE SCALE GENOMIC DNA]</scope>
    <source>
        <strain evidence="2 3">H18S-6</strain>
    </source>
</reference>
<keyword evidence="1" id="KW-1133">Transmembrane helix</keyword>
<dbReference type="Proteomes" id="UP000441586">
    <property type="component" value="Unassembled WGS sequence"/>
</dbReference>
<feature type="transmembrane region" description="Helical" evidence="1">
    <location>
        <begin position="191"/>
        <end position="214"/>
    </location>
</feature>
<dbReference type="EMBL" id="WSFO01000005">
    <property type="protein sequence ID" value="KAE9630206.1"/>
    <property type="molecule type" value="Genomic_DNA"/>
</dbReference>
<keyword evidence="1" id="KW-0812">Transmembrane</keyword>
<feature type="transmembrane region" description="Helical" evidence="1">
    <location>
        <begin position="77"/>
        <end position="99"/>
    </location>
</feature>
<evidence type="ECO:0000313" key="2">
    <source>
        <dbReference type="EMBL" id="KAE9630206.1"/>
    </source>
</evidence>
<sequence length="237" mass="26177">MRRVKRFCTGHWQLMLLTALIFALWSTPIVVPLKILIVLLHELSHALMTLLTGGSVESLTIGPQQGGMVISRGGSRFLTLSAGYCGSLLIGVTLFLIAVRTNWDRFVMGLLAAVILTAAALYVRDLFALAFCIVAGLLMLGSSKYLSHGFNDLVLRVIGLSSMIFVPYDIFSDTIARSYLRSDARMLAEEFGGPTLFWGGAWLIISGLIIMRCLRRGLGANSNMSLRHIKRTRRQRT</sequence>
<dbReference type="PANTHER" id="PTHR33979:SF2">
    <property type="entry name" value="PEPTIDASE M50B-LIKE-DOMAIN-CONTAINING PROTEIN"/>
    <property type="match status" value="1"/>
</dbReference>
<comment type="caution">
    <text evidence="2">The sequence shown here is derived from an EMBL/GenBank/DDBJ whole genome shotgun (WGS) entry which is preliminary data.</text>
</comment>
<feature type="transmembrane region" description="Helical" evidence="1">
    <location>
        <begin position="153"/>
        <end position="171"/>
    </location>
</feature>
<organism evidence="2 3">
    <name type="scientific">Parasedimentitalea maritima</name>
    <dbReference type="NCBI Taxonomy" id="2578117"/>
    <lineage>
        <taxon>Bacteria</taxon>
        <taxon>Pseudomonadati</taxon>
        <taxon>Pseudomonadota</taxon>
        <taxon>Alphaproteobacteria</taxon>
        <taxon>Rhodobacterales</taxon>
        <taxon>Paracoccaceae</taxon>
        <taxon>Parasedimentitalea</taxon>
    </lineage>
</organism>
<name>A0A6A4RKX2_9RHOB</name>
<protein>
    <submittedName>
        <fullName evidence="2">M50 family peptidase</fullName>
    </submittedName>
</protein>
<dbReference type="InterPro" id="IPR049500">
    <property type="entry name" value="Peptidase_M50B-like"/>
</dbReference>
<keyword evidence="1" id="KW-0472">Membrane</keyword>
<dbReference type="PANTHER" id="PTHR33979">
    <property type="entry name" value="OS02G0221600 PROTEIN"/>
    <property type="match status" value="1"/>
</dbReference>